<protein>
    <submittedName>
        <fullName evidence="1">Putative bacteriophage protein (Modular protein)</fullName>
    </submittedName>
</protein>
<dbReference type="Pfam" id="PF10554">
    <property type="entry name" value="Phage_ASH"/>
    <property type="match status" value="1"/>
</dbReference>
<evidence type="ECO:0000313" key="2">
    <source>
        <dbReference type="Proteomes" id="UP000032930"/>
    </source>
</evidence>
<name>A0A0B6XGM6_XENBV</name>
<dbReference type="NCBIfam" id="NF033153">
    <property type="entry name" value="phage_ICD_like"/>
    <property type="match status" value="1"/>
</dbReference>
<dbReference type="InterPro" id="IPR018880">
    <property type="entry name" value="Phage_P4_Ash"/>
</dbReference>
<sequence>MALKTPKIAGLLLSPQVNSFAQFRLGYFSSSLSTSQFKSILIMKIKRLHPSERLGYIGKTLAKSNVRRGNLRIVKATVDATCVFFCVVNNANLMAAYAYLNSMVALSEHPKGWLVSFTTSISTSDNVTAPIERGNSGGDPFDKVKEIVFMMAVPTQTQFKFLFLCVKRSDITAQPRRIEATAPNEHNARMLLVHDFVLLFAGRLPVQPKRGH</sequence>
<reference evidence="1 2" key="1">
    <citation type="submission" date="2014-02" db="EMBL/GenBank/DDBJ databases">
        <authorList>
            <person name="Genoscope - CEA"/>
        </authorList>
    </citation>
    <scope>NUCLEOTIDE SEQUENCE [LARGE SCALE GENOMIC DNA]</scope>
    <source>
        <strain evidence="1 2">CS03</strain>
    </source>
</reference>
<proteinExistence type="predicted"/>
<evidence type="ECO:0000313" key="1">
    <source>
        <dbReference type="EMBL" id="CDM92064.1"/>
    </source>
</evidence>
<organism evidence="1 2">
    <name type="scientific">Xenorhabdus bovienii</name>
    <name type="common">Xenorhabdus nematophila subsp. bovienii</name>
    <dbReference type="NCBI Taxonomy" id="40576"/>
    <lineage>
        <taxon>Bacteria</taxon>
        <taxon>Pseudomonadati</taxon>
        <taxon>Pseudomonadota</taxon>
        <taxon>Gammaproteobacteria</taxon>
        <taxon>Enterobacterales</taxon>
        <taxon>Morganellaceae</taxon>
        <taxon>Xenorhabdus</taxon>
    </lineage>
</organism>
<dbReference type="AlphaFoldDB" id="A0A0B6XGM6"/>
<gene>
    <name evidence="1" type="ORF">XBW1_4721</name>
</gene>
<dbReference type="EMBL" id="FO818637">
    <property type="protein sequence ID" value="CDM92064.1"/>
    <property type="molecule type" value="Genomic_DNA"/>
</dbReference>
<accession>A0A0B6XGM6</accession>
<dbReference type="Proteomes" id="UP000032930">
    <property type="component" value="Chromosome"/>
</dbReference>
<dbReference type="KEGG" id="xbv:XBW1_4721"/>